<name>A0A448X6V3_9PLAT</name>
<organism evidence="2 3">
    <name type="scientific">Protopolystoma xenopodis</name>
    <dbReference type="NCBI Taxonomy" id="117903"/>
    <lineage>
        <taxon>Eukaryota</taxon>
        <taxon>Metazoa</taxon>
        <taxon>Spiralia</taxon>
        <taxon>Lophotrochozoa</taxon>
        <taxon>Platyhelminthes</taxon>
        <taxon>Monogenea</taxon>
        <taxon>Polyopisthocotylea</taxon>
        <taxon>Polystomatidea</taxon>
        <taxon>Polystomatidae</taxon>
        <taxon>Protopolystoma</taxon>
    </lineage>
</organism>
<evidence type="ECO:0000313" key="3">
    <source>
        <dbReference type="Proteomes" id="UP000784294"/>
    </source>
</evidence>
<evidence type="ECO:0000313" key="2">
    <source>
        <dbReference type="EMBL" id="VEL29476.1"/>
    </source>
</evidence>
<feature type="region of interest" description="Disordered" evidence="1">
    <location>
        <begin position="168"/>
        <end position="192"/>
    </location>
</feature>
<comment type="caution">
    <text evidence="2">The sequence shown here is derived from an EMBL/GenBank/DDBJ whole genome shotgun (WGS) entry which is preliminary data.</text>
</comment>
<keyword evidence="3" id="KW-1185">Reference proteome</keyword>
<gene>
    <name evidence="2" type="ORF">PXEA_LOCUS22916</name>
</gene>
<proteinExistence type="predicted"/>
<reference evidence="2" key="1">
    <citation type="submission" date="2018-11" db="EMBL/GenBank/DDBJ databases">
        <authorList>
            <consortium name="Pathogen Informatics"/>
        </authorList>
    </citation>
    <scope>NUCLEOTIDE SEQUENCE</scope>
</reference>
<dbReference type="EMBL" id="CAAALY010103484">
    <property type="protein sequence ID" value="VEL29476.1"/>
    <property type="molecule type" value="Genomic_DNA"/>
</dbReference>
<feature type="region of interest" description="Disordered" evidence="1">
    <location>
        <begin position="41"/>
        <end position="62"/>
    </location>
</feature>
<dbReference type="AlphaFoldDB" id="A0A448X6V3"/>
<sequence length="192" mass="21432">MAAENSQKLMRRHHKGALAVKKISSPDAYLNSEKCTKPRDVKVSRYGVSHSQKNASDESRRPVLADSDLAKLAGYVQDAFMSETVSGDDDALRYLHAEFELNFDDDDDEDDAIAPCLRPSWHEGRRRSLAVLQPVLFKARHASRVSFSASSMAAFRLSDLKHHDIRQADADTLADGSKRKSSSRSSQKKKVD</sequence>
<evidence type="ECO:0000256" key="1">
    <source>
        <dbReference type="SAM" id="MobiDB-lite"/>
    </source>
</evidence>
<dbReference type="Proteomes" id="UP000784294">
    <property type="component" value="Unassembled WGS sequence"/>
</dbReference>
<feature type="compositionally biased region" description="Basic residues" evidence="1">
    <location>
        <begin position="179"/>
        <end position="192"/>
    </location>
</feature>
<protein>
    <submittedName>
        <fullName evidence="2">Uncharacterized protein</fullName>
    </submittedName>
</protein>
<accession>A0A448X6V3</accession>